<dbReference type="PANTHER" id="PTHR48090">
    <property type="entry name" value="UNDECAPRENYL-PHOSPHATE 4-DEOXY-4-FORMAMIDO-L-ARABINOSE TRANSFERASE-RELATED"/>
    <property type="match status" value="1"/>
</dbReference>
<keyword evidence="6 7" id="KW-0472">Membrane</keyword>
<dbReference type="InterPro" id="IPR001173">
    <property type="entry name" value="Glyco_trans_2-like"/>
</dbReference>
<name>A0A5R9BVU0_9LACO</name>
<dbReference type="GO" id="GO:0016757">
    <property type="term" value="F:glycosyltransferase activity"/>
    <property type="evidence" value="ECO:0007669"/>
    <property type="project" value="UniProtKB-KW"/>
</dbReference>
<keyword evidence="5 7" id="KW-1133">Transmembrane helix</keyword>
<feature type="domain" description="Glycosyltransferase 2-like" evidence="8">
    <location>
        <begin position="6"/>
        <end position="176"/>
    </location>
</feature>
<evidence type="ECO:0000256" key="4">
    <source>
        <dbReference type="ARBA" id="ARBA00022692"/>
    </source>
</evidence>
<comment type="caution">
    <text evidence="9">The sequence shown here is derived from an EMBL/GenBank/DDBJ whole genome shotgun (WGS) entry which is preliminary data.</text>
</comment>
<feature type="transmembrane region" description="Helical" evidence="7">
    <location>
        <begin position="274"/>
        <end position="294"/>
    </location>
</feature>
<dbReference type="EMBL" id="VBTH01000005">
    <property type="protein sequence ID" value="TLQ04794.1"/>
    <property type="molecule type" value="Genomic_DNA"/>
</dbReference>
<keyword evidence="2" id="KW-0328">Glycosyltransferase</keyword>
<evidence type="ECO:0000313" key="10">
    <source>
        <dbReference type="Proteomes" id="UP000305541"/>
    </source>
</evidence>
<dbReference type="OrthoDB" id="9807778at2"/>
<dbReference type="Proteomes" id="UP000305541">
    <property type="component" value="Unassembled WGS sequence"/>
</dbReference>
<keyword evidence="4 7" id="KW-0812">Transmembrane</keyword>
<dbReference type="GO" id="GO:0005886">
    <property type="term" value="C:plasma membrane"/>
    <property type="evidence" value="ECO:0007669"/>
    <property type="project" value="TreeGrafter"/>
</dbReference>
<dbReference type="AlphaFoldDB" id="A0A5R9BVU0"/>
<feature type="transmembrane region" description="Helical" evidence="7">
    <location>
        <begin position="237"/>
        <end position="262"/>
    </location>
</feature>
<evidence type="ECO:0000256" key="5">
    <source>
        <dbReference type="ARBA" id="ARBA00022989"/>
    </source>
</evidence>
<dbReference type="InterPro" id="IPR029044">
    <property type="entry name" value="Nucleotide-diphossugar_trans"/>
</dbReference>
<organism evidence="9 10">
    <name type="scientific">Pediococcus stilesii</name>
    <dbReference type="NCBI Taxonomy" id="331679"/>
    <lineage>
        <taxon>Bacteria</taxon>
        <taxon>Bacillati</taxon>
        <taxon>Bacillota</taxon>
        <taxon>Bacilli</taxon>
        <taxon>Lactobacillales</taxon>
        <taxon>Lactobacillaceae</taxon>
        <taxon>Pediococcus</taxon>
    </lineage>
</organism>
<evidence type="ECO:0000256" key="1">
    <source>
        <dbReference type="ARBA" id="ARBA00004141"/>
    </source>
</evidence>
<dbReference type="CDD" id="cd04187">
    <property type="entry name" value="DPM1_like_bac"/>
    <property type="match status" value="1"/>
</dbReference>
<evidence type="ECO:0000313" key="9">
    <source>
        <dbReference type="EMBL" id="TLQ04794.1"/>
    </source>
</evidence>
<dbReference type="PANTHER" id="PTHR48090:SF1">
    <property type="entry name" value="PROPHAGE BACTOPRENOL GLUCOSYL TRANSFERASE HOMOLOG"/>
    <property type="match status" value="1"/>
</dbReference>
<accession>A0A5R9BVU0</accession>
<evidence type="ECO:0000256" key="2">
    <source>
        <dbReference type="ARBA" id="ARBA00022676"/>
    </source>
</evidence>
<dbReference type="Pfam" id="PF00535">
    <property type="entry name" value="Glycos_transf_2"/>
    <property type="match status" value="1"/>
</dbReference>
<dbReference type="SUPFAM" id="SSF53448">
    <property type="entry name" value="Nucleotide-diphospho-sugar transferases"/>
    <property type="match status" value="1"/>
</dbReference>
<evidence type="ECO:0000256" key="6">
    <source>
        <dbReference type="ARBA" id="ARBA00023136"/>
    </source>
</evidence>
<dbReference type="RefSeq" id="WP_138474083.1">
    <property type="nucleotide sequence ID" value="NZ_VBTH01000005.1"/>
</dbReference>
<dbReference type="InterPro" id="IPR050256">
    <property type="entry name" value="Glycosyltransferase_2"/>
</dbReference>
<proteinExistence type="predicted"/>
<evidence type="ECO:0000256" key="3">
    <source>
        <dbReference type="ARBA" id="ARBA00022679"/>
    </source>
</evidence>
<sequence>MANLLTIVTPCFNEEDVLPETIQELGRIINDLIKEQLVDPDSKVLFVDDGSQDNTWQMIKEYTEEFPWATGIKFNRNYGHQNALIAGMQTAVKFSDLIITIDADLQDDVNAIPKMVRKFLAGTDIVYGVRSKRETDTVFKRNTALLFYRLMGKLGVKLVPNGADYRLMSKRAVEKLLEFKEENIFLRGIVPLVGYKSEKVFYERKERFAGTTKYPLKKMIQFAIDGITSFSIAPIHLIFGLGVFIVLMGLGMMIYTIIQGILGNVVAGWSSLMISMWLLGGVQLISLSVLGEYIGKIFDEVKHRPRYTIEKDEYTNKFG</sequence>
<protein>
    <submittedName>
        <fullName evidence="9">Glycosyltransferase family 2 protein</fullName>
    </submittedName>
</protein>
<keyword evidence="3 9" id="KW-0808">Transferase</keyword>
<evidence type="ECO:0000259" key="8">
    <source>
        <dbReference type="Pfam" id="PF00535"/>
    </source>
</evidence>
<comment type="subcellular location">
    <subcellularLocation>
        <location evidence="1">Membrane</location>
        <topology evidence="1">Multi-pass membrane protein</topology>
    </subcellularLocation>
</comment>
<gene>
    <name evidence="9" type="ORF">FEZ51_03920</name>
</gene>
<reference evidence="9 10" key="1">
    <citation type="submission" date="2019-05" db="EMBL/GenBank/DDBJ databases">
        <title>The metagenome of a microbial culture collection derived from dairy environment covers the genomic content of the human microbiome.</title>
        <authorList>
            <person name="Roder T."/>
            <person name="Wuthrich D."/>
            <person name="Sattari Z."/>
            <person name="Von Ah U."/>
            <person name="Bar C."/>
            <person name="Ronchi F."/>
            <person name="Macpherson A.J."/>
            <person name="Ganal-Vonarburg S.C."/>
            <person name="Bruggmann R."/>
            <person name="Vergeres G."/>
        </authorList>
    </citation>
    <scope>NUCLEOTIDE SEQUENCE [LARGE SCALE GENOMIC DNA]</scope>
    <source>
        <strain evidence="9 10">FAM 18815</strain>
    </source>
</reference>
<dbReference type="Gene3D" id="3.90.550.10">
    <property type="entry name" value="Spore Coat Polysaccharide Biosynthesis Protein SpsA, Chain A"/>
    <property type="match status" value="1"/>
</dbReference>
<evidence type="ECO:0000256" key="7">
    <source>
        <dbReference type="SAM" id="Phobius"/>
    </source>
</evidence>